<dbReference type="PANTHER" id="PTHR47529">
    <property type="entry name" value="PEPTIDYL-PROLYL CIS-TRANS ISOMERASE D"/>
    <property type="match status" value="1"/>
</dbReference>
<evidence type="ECO:0000313" key="14">
    <source>
        <dbReference type="EMBL" id="HDQ99712.1"/>
    </source>
</evidence>
<dbReference type="InterPro" id="IPR027304">
    <property type="entry name" value="Trigger_fact/SurA_dom_sf"/>
</dbReference>
<evidence type="ECO:0000256" key="6">
    <source>
        <dbReference type="ARBA" id="ARBA00023136"/>
    </source>
</evidence>
<dbReference type="AlphaFoldDB" id="A0A7V0XF38"/>
<protein>
    <recommendedName>
        <fullName evidence="9">Periplasmic chaperone PpiD</fullName>
    </recommendedName>
    <alternativeName>
        <fullName evidence="10">Periplasmic folding chaperone</fullName>
    </alternativeName>
</protein>
<comment type="subcellular location">
    <subcellularLocation>
        <location evidence="1">Cell inner membrane</location>
        <topology evidence="1">Single-pass type II membrane protein</topology>
        <orientation evidence="1">Periplasmic side</orientation>
    </subcellularLocation>
</comment>
<dbReference type="SUPFAM" id="SSF54534">
    <property type="entry name" value="FKBP-like"/>
    <property type="match status" value="2"/>
</dbReference>
<dbReference type="GO" id="GO:0005886">
    <property type="term" value="C:plasma membrane"/>
    <property type="evidence" value="ECO:0007669"/>
    <property type="project" value="UniProtKB-SubCell"/>
</dbReference>
<dbReference type="Gene3D" id="3.10.50.40">
    <property type="match status" value="2"/>
</dbReference>
<reference evidence="14" key="1">
    <citation type="journal article" date="2020" name="mSystems">
        <title>Genome- and Community-Level Interaction Insights into Carbon Utilization and Element Cycling Functions of Hydrothermarchaeota in Hydrothermal Sediment.</title>
        <authorList>
            <person name="Zhou Z."/>
            <person name="Liu Y."/>
            <person name="Xu W."/>
            <person name="Pan J."/>
            <person name="Luo Z.H."/>
            <person name="Li M."/>
        </authorList>
    </citation>
    <scope>NUCLEOTIDE SEQUENCE [LARGE SCALE GENOMIC DNA]</scope>
    <source>
        <strain evidence="14">SpSt-1182</strain>
    </source>
</reference>
<dbReference type="GO" id="GO:0003755">
    <property type="term" value="F:peptidyl-prolyl cis-trans isomerase activity"/>
    <property type="evidence" value="ECO:0007669"/>
    <property type="project" value="UniProtKB-KW"/>
</dbReference>
<proteinExistence type="inferred from homology"/>
<keyword evidence="11 14" id="KW-0413">Isomerase</keyword>
<evidence type="ECO:0000256" key="2">
    <source>
        <dbReference type="ARBA" id="ARBA00022475"/>
    </source>
</evidence>
<accession>A0A7V0XF38</accession>
<evidence type="ECO:0000259" key="13">
    <source>
        <dbReference type="PROSITE" id="PS50198"/>
    </source>
</evidence>
<feature type="domain" description="PpiC" evidence="13">
    <location>
        <begin position="222"/>
        <end position="337"/>
    </location>
</feature>
<dbReference type="Proteomes" id="UP000885672">
    <property type="component" value="Unassembled WGS sequence"/>
</dbReference>
<evidence type="ECO:0000256" key="9">
    <source>
        <dbReference type="ARBA" id="ARBA00040743"/>
    </source>
</evidence>
<comment type="caution">
    <text evidence="14">The sequence shown here is derived from an EMBL/GenBank/DDBJ whole genome shotgun (WGS) entry which is preliminary data.</text>
</comment>
<dbReference type="Pfam" id="PF13145">
    <property type="entry name" value="Rotamase_2"/>
    <property type="match status" value="2"/>
</dbReference>
<evidence type="ECO:0000256" key="3">
    <source>
        <dbReference type="ARBA" id="ARBA00022519"/>
    </source>
</evidence>
<feature type="transmembrane region" description="Helical" evidence="12">
    <location>
        <begin position="12"/>
        <end position="33"/>
    </location>
</feature>
<keyword evidence="7" id="KW-0143">Chaperone</keyword>
<evidence type="ECO:0000256" key="4">
    <source>
        <dbReference type="ARBA" id="ARBA00022692"/>
    </source>
</evidence>
<dbReference type="InterPro" id="IPR052029">
    <property type="entry name" value="PpiD_chaperone"/>
</dbReference>
<comment type="similarity">
    <text evidence="8">Belongs to the PpiD chaperone family.</text>
</comment>
<evidence type="ECO:0000256" key="7">
    <source>
        <dbReference type="ARBA" id="ARBA00023186"/>
    </source>
</evidence>
<dbReference type="InterPro" id="IPR000297">
    <property type="entry name" value="PPIase_PpiC"/>
</dbReference>
<evidence type="ECO:0000256" key="1">
    <source>
        <dbReference type="ARBA" id="ARBA00004382"/>
    </source>
</evidence>
<sequence>MLSNMRKRVRIIMIVVAVAFVAGFLLGELWSVLRSRGETRDPRTRGILARVGDHNVTAEEMRGAIAYTTERYRQENSLRDLSTQDYEAIENRAWQWLVSELTWRKLFDKTGVTATYDEVLEIMRSNPPEELLQDPSLRDSAGEFNHQLYIQAMESEQNRAYFSRYFQELAEMLPKEKLRIDMSNSFRVTSGDLEHYRRTEGERVAVTALFLGPQALESPVEPTDEEAKKYFNANPDEFKPRAMRHLAYIHFPLRLSETDSADAAAGAERARVQLEGGESFNLTMLDFTDLVPDTVGGYVPRERLDPETDSVVSALKPGEYSDPYLTPYGWQIIALDSLSADSVALRRILMRVKMSPGTAGDVRDGVAAFLDLAGTVGFEELAAERGLRVDQLRPLVGDEPEVTGLDIVNPSAVVNWALRAKPGEVMPTAARGPGGYYVFQLVEHQAATLPEFEEVKRQAAWRVKQQRERELWTARAREVLDGIRAGRPLEEFAGEETGIELITEEYQNITDSRRRRGAEFAGAVKALDPGQVSGVVATNWGAFIIRVDRREPVPGFAADQRVQEMYQQTSQQVVREMLEPPAIEDYRDPLYY</sequence>
<evidence type="ECO:0000256" key="5">
    <source>
        <dbReference type="ARBA" id="ARBA00022989"/>
    </source>
</evidence>
<dbReference type="Pfam" id="PF13623">
    <property type="entry name" value="SurA_N_2"/>
    <property type="match status" value="1"/>
</dbReference>
<organism evidence="14">
    <name type="scientific">candidate division WOR-3 bacterium</name>
    <dbReference type="NCBI Taxonomy" id="2052148"/>
    <lineage>
        <taxon>Bacteria</taxon>
        <taxon>Bacteria division WOR-3</taxon>
    </lineage>
</organism>
<keyword evidence="6 12" id="KW-0472">Membrane</keyword>
<gene>
    <name evidence="14" type="ORF">ENN51_05435</name>
</gene>
<dbReference type="SUPFAM" id="SSF109998">
    <property type="entry name" value="Triger factor/SurA peptide-binding domain-like"/>
    <property type="match status" value="1"/>
</dbReference>
<evidence type="ECO:0000256" key="8">
    <source>
        <dbReference type="ARBA" id="ARBA00038408"/>
    </source>
</evidence>
<dbReference type="InterPro" id="IPR046357">
    <property type="entry name" value="PPIase_dom_sf"/>
</dbReference>
<keyword evidence="5 12" id="KW-1133">Transmembrane helix</keyword>
<dbReference type="EMBL" id="DSBX01000204">
    <property type="protein sequence ID" value="HDQ99712.1"/>
    <property type="molecule type" value="Genomic_DNA"/>
</dbReference>
<evidence type="ECO:0000256" key="12">
    <source>
        <dbReference type="SAM" id="Phobius"/>
    </source>
</evidence>
<keyword evidence="3" id="KW-0997">Cell inner membrane</keyword>
<dbReference type="PANTHER" id="PTHR47529:SF1">
    <property type="entry name" value="PERIPLASMIC CHAPERONE PPID"/>
    <property type="match status" value="1"/>
</dbReference>
<keyword evidence="4 12" id="KW-0812">Transmembrane</keyword>
<evidence type="ECO:0000256" key="11">
    <source>
        <dbReference type="PROSITE-ProRule" id="PRU00278"/>
    </source>
</evidence>
<keyword evidence="2" id="KW-1003">Cell membrane</keyword>
<dbReference type="PROSITE" id="PS50198">
    <property type="entry name" value="PPIC_PPIASE_2"/>
    <property type="match status" value="1"/>
</dbReference>
<keyword evidence="11" id="KW-0697">Rotamase</keyword>
<name>A0A7V0XF38_UNCW3</name>
<evidence type="ECO:0000256" key="10">
    <source>
        <dbReference type="ARBA" id="ARBA00042775"/>
    </source>
</evidence>